<dbReference type="KEGG" id="qsa:O6P43_011808"/>
<feature type="domain" description="LOB" evidence="3">
    <location>
        <begin position="1"/>
        <end position="107"/>
    </location>
</feature>
<name>A0AAD7M0L3_QUISA</name>
<keyword evidence="5" id="KW-1185">Reference proteome</keyword>
<dbReference type="PANTHER" id="PTHR31304:SF25">
    <property type="entry name" value="LOB DOMAIN PROTEIN"/>
    <property type="match status" value="1"/>
</dbReference>
<evidence type="ECO:0000259" key="3">
    <source>
        <dbReference type="PROSITE" id="PS50891"/>
    </source>
</evidence>
<comment type="caution">
    <text evidence="4">The sequence shown here is derived from an EMBL/GenBank/DDBJ whole genome shotgun (WGS) entry which is preliminary data.</text>
</comment>
<comment type="similarity">
    <text evidence="1">Belongs to the LOB domain-containing protein family.</text>
</comment>
<dbReference type="InterPro" id="IPR004883">
    <property type="entry name" value="LOB"/>
</dbReference>
<gene>
    <name evidence="4" type="ORF">O6P43_011808</name>
</gene>
<dbReference type="PANTHER" id="PTHR31304">
    <property type="entry name" value="LOB DOMAIN-CONTAINING PROTEIN 38"/>
    <property type="match status" value="1"/>
</dbReference>
<protein>
    <submittedName>
        <fullName evidence="4">LOB domain-containing protein</fullName>
    </submittedName>
</protein>
<sequence>MSCNGCRVLRKGCSDDCMLRHCLQSIDNPQAQAHATVFLAKFFGRAGLMSFISSVPINQRLALFQSLLYEAVGRTVNPVTGAVGLLWTGNWHICQLGVEIVLRGGALNLLPEEYLSSASSVLPVQDYDHDHEGFESVVDCCSQPLRDRDMKGDVENFQPLDLDLCLKTGRRSVVICGGREYKVYDHQELRSGETPSQGSEMTTLGSSRTAYSDSCPRRRSGKGKLMRLFI</sequence>
<dbReference type="EMBL" id="JARAOO010000005">
    <property type="protein sequence ID" value="KAJ7967563.1"/>
    <property type="molecule type" value="Genomic_DNA"/>
</dbReference>
<accession>A0AAD7M0L3</accession>
<dbReference type="PROSITE" id="PS50891">
    <property type="entry name" value="LOB"/>
    <property type="match status" value="1"/>
</dbReference>
<evidence type="ECO:0000313" key="5">
    <source>
        <dbReference type="Proteomes" id="UP001163823"/>
    </source>
</evidence>
<evidence type="ECO:0000256" key="2">
    <source>
        <dbReference type="SAM" id="MobiDB-lite"/>
    </source>
</evidence>
<dbReference type="Pfam" id="PF03195">
    <property type="entry name" value="LOB"/>
    <property type="match status" value="1"/>
</dbReference>
<evidence type="ECO:0000313" key="4">
    <source>
        <dbReference type="EMBL" id="KAJ7967563.1"/>
    </source>
</evidence>
<dbReference type="Proteomes" id="UP001163823">
    <property type="component" value="Chromosome 5"/>
</dbReference>
<reference evidence="4" key="1">
    <citation type="journal article" date="2023" name="Science">
        <title>Elucidation of the pathway for biosynthesis of saponin adjuvants from the soapbark tree.</title>
        <authorList>
            <person name="Reed J."/>
            <person name="Orme A."/>
            <person name="El-Demerdash A."/>
            <person name="Owen C."/>
            <person name="Martin L.B.B."/>
            <person name="Misra R.C."/>
            <person name="Kikuchi S."/>
            <person name="Rejzek M."/>
            <person name="Martin A.C."/>
            <person name="Harkess A."/>
            <person name="Leebens-Mack J."/>
            <person name="Louveau T."/>
            <person name="Stephenson M.J."/>
            <person name="Osbourn A."/>
        </authorList>
    </citation>
    <scope>NUCLEOTIDE SEQUENCE</scope>
    <source>
        <strain evidence="4">S10</strain>
    </source>
</reference>
<dbReference type="AlphaFoldDB" id="A0AAD7M0L3"/>
<feature type="compositionally biased region" description="Polar residues" evidence="2">
    <location>
        <begin position="193"/>
        <end position="212"/>
    </location>
</feature>
<evidence type="ECO:0000256" key="1">
    <source>
        <dbReference type="ARBA" id="ARBA00005474"/>
    </source>
</evidence>
<organism evidence="4 5">
    <name type="scientific">Quillaja saponaria</name>
    <name type="common">Soap bark tree</name>
    <dbReference type="NCBI Taxonomy" id="32244"/>
    <lineage>
        <taxon>Eukaryota</taxon>
        <taxon>Viridiplantae</taxon>
        <taxon>Streptophyta</taxon>
        <taxon>Embryophyta</taxon>
        <taxon>Tracheophyta</taxon>
        <taxon>Spermatophyta</taxon>
        <taxon>Magnoliopsida</taxon>
        <taxon>eudicotyledons</taxon>
        <taxon>Gunneridae</taxon>
        <taxon>Pentapetalae</taxon>
        <taxon>rosids</taxon>
        <taxon>fabids</taxon>
        <taxon>Fabales</taxon>
        <taxon>Quillajaceae</taxon>
        <taxon>Quillaja</taxon>
    </lineage>
</organism>
<proteinExistence type="inferred from homology"/>
<dbReference type="GO" id="GO:0010468">
    <property type="term" value="P:regulation of gene expression"/>
    <property type="evidence" value="ECO:0007669"/>
    <property type="project" value="TreeGrafter"/>
</dbReference>
<feature type="region of interest" description="Disordered" evidence="2">
    <location>
        <begin position="190"/>
        <end position="219"/>
    </location>
</feature>